<dbReference type="GO" id="GO:0042773">
    <property type="term" value="P:ATP synthesis coupled electron transport"/>
    <property type="evidence" value="ECO:0007669"/>
    <property type="project" value="InterPro"/>
</dbReference>
<dbReference type="InterPro" id="IPR001750">
    <property type="entry name" value="ND/Mrp_TM"/>
</dbReference>
<evidence type="ECO:0000256" key="6">
    <source>
        <dbReference type="ARBA" id="ARBA00023136"/>
    </source>
</evidence>
<comment type="caution">
    <text evidence="11">The sequence shown here is derived from an EMBL/GenBank/DDBJ whole genome shotgun (WGS) entry which is preliminary data.</text>
</comment>
<sequence>MERLAPLAVVLPVLAAALLAAVGRHLPRWARDAVALLALLAAGALAAACAWRGREDLVVSWLGGWRPRGGIAVGVALAVDPVGGGLAALSCGLGAAALVFSFRYFDSAEGHFHVLLLVFVAALTGFGLTGDLFNLFVFFELMSVSAYALAGYKTEEPAVVQGALHFAVVNTLGATLVLFGLSLLYGATGALSLAQLTVAVPGAPRPVTLLAFALLATGFLVKGAAVPFHFWLADAHAVAPTPACVLFSGVMVEAGLYAVMRLAATAFHGLLPPGGHALGAALLGLGLLTAWVGAALAFAQRHLKRLLAFSTVSHGGLLLAALSLATPGGYAAAAVYALGHGLVKGALFLGAGMVLHRLRSVDEVALRGRGRRLAVPAVVLGAGGLALAGAPPFALFRGDALLDEALRASGHQALAWLFTLAAAVTGAAVLRAALRIFAGLGPREPDAPETGGETSEAPETRPSRERIPLTMSLPALLLLGFGLAAGLWPGLGEGARAAGARFADGPGYAARVLQGTPLPPVSRTLEAPLGPAAARGGAFAAGALALALAVLLRRRLPERLRAAVAAAWGPAIRALRQLHGGRIGESVAWLALGAAAISAAALALG</sequence>
<feature type="transmembrane region" description="Helical" evidence="9">
    <location>
        <begin position="414"/>
        <end position="434"/>
    </location>
</feature>
<feature type="transmembrane region" description="Helical" evidence="9">
    <location>
        <begin position="373"/>
        <end position="394"/>
    </location>
</feature>
<feature type="domain" description="NADH:quinone oxidoreductase/Mrp antiporter transmembrane" evidence="10">
    <location>
        <begin position="130"/>
        <end position="422"/>
    </location>
</feature>
<evidence type="ECO:0000256" key="5">
    <source>
        <dbReference type="ARBA" id="ARBA00022989"/>
    </source>
</evidence>
<comment type="subcellular location">
    <subcellularLocation>
        <location evidence="1">Cell membrane</location>
        <topology evidence="1">Multi-pass membrane protein</topology>
    </subcellularLocation>
    <subcellularLocation>
        <location evidence="7">Membrane</location>
        <topology evidence="7">Multi-pass membrane protein</topology>
    </subcellularLocation>
</comment>
<feature type="transmembrane region" description="Helical" evidence="9">
    <location>
        <begin position="33"/>
        <end position="51"/>
    </location>
</feature>
<feature type="transmembrane region" description="Helical" evidence="9">
    <location>
        <begin position="244"/>
        <end position="264"/>
    </location>
</feature>
<dbReference type="PRINTS" id="PR01437">
    <property type="entry name" value="NUOXDRDTASE4"/>
</dbReference>
<evidence type="ECO:0000256" key="7">
    <source>
        <dbReference type="RuleBase" id="RU000320"/>
    </source>
</evidence>
<evidence type="ECO:0000256" key="8">
    <source>
        <dbReference type="SAM" id="MobiDB-lite"/>
    </source>
</evidence>
<keyword evidence="12" id="KW-1185">Reference proteome</keyword>
<feature type="transmembrane region" description="Helical" evidence="9">
    <location>
        <begin position="112"/>
        <end position="129"/>
    </location>
</feature>
<feature type="transmembrane region" description="Helical" evidence="9">
    <location>
        <begin position="306"/>
        <end position="324"/>
    </location>
</feature>
<evidence type="ECO:0000256" key="9">
    <source>
        <dbReference type="SAM" id="Phobius"/>
    </source>
</evidence>
<keyword evidence="4 7" id="KW-0812">Transmembrane</keyword>
<feature type="transmembrane region" description="Helical" evidence="9">
    <location>
        <begin position="276"/>
        <end position="299"/>
    </location>
</feature>
<feature type="region of interest" description="Disordered" evidence="8">
    <location>
        <begin position="443"/>
        <end position="463"/>
    </location>
</feature>
<accession>A0A7I9VG84</accession>
<dbReference type="AlphaFoldDB" id="A0A7I9VG84"/>
<evidence type="ECO:0000313" key="11">
    <source>
        <dbReference type="EMBL" id="GEJ55393.1"/>
    </source>
</evidence>
<dbReference type="Pfam" id="PF00361">
    <property type="entry name" value="Proton_antipo_M"/>
    <property type="match status" value="1"/>
</dbReference>
<dbReference type="InterPro" id="IPR003918">
    <property type="entry name" value="NADH_UbQ_OxRdtase"/>
</dbReference>
<evidence type="ECO:0000256" key="4">
    <source>
        <dbReference type="ARBA" id="ARBA00022692"/>
    </source>
</evidence>
<dbReference type="PANTHER" id="PTHR42703">
    <property type="entry name" value="NADH DEHYDROGENASE"/>
    <property type="match status" value="1"/>
</dbReference>
<feature type="transmembrane region" description="Helical" evidence="9">
    <location>
        <begin position="207"/>
        <end position="232"/>
    </location>
</feature>
<feature type="transmembrane region" description="Helical" evidence="9">
    <location>
        <begin position="532"/>
        <end position="552"/>
    </location>
</feature>
<feature type="transmembrane region" description="Helical" evidence="9">
    <location>
        <begin position="330"/>
        <end position="352"/>
    </location>
</feature>
<name>A0A7I9VG84_9BACT</name>
<evidence type="ECO:0000256" key="1">
    <source>
        <dbReference type="ARBA" id="ARBA00004651"/>
    </source>
</evidence>
<feature type="transmembrane region" description="Helical" evidence="9">
    <location>
        <begin position="85"/>
        <end position="105"/>
    </location>
</feature>
<reference evidence="12" key="1">
    <citation type="journal article" date="2020" name="Appl. Environ. Microbiol.">
        <title>Diazotrophic Anaeromyxobacter Isolates from Soils.</title>
        <authorList>
            <person name="Masuda Y."/>
            <person name="Yamanaka H."/>
            <person name="Xu Z.X."/>
            <person name="Shiratori Y."/>
            <person name="Aono T."/>
            <person name="Amachi S."/>
            <person name="Senoo K."/>
            <person name="Itoh H."/>
        </authorList>
    </citation>
    <scope>NUCLEOTIDE SEQUENCE [LARGE SCALE GENOMIC DNA]</scope>
    <source>
        <strain evidence="12">R267</strain>
    </source>
</reference>
<evidence type="ECO:0000256" key="3">
    <source>
        <dbReference type="ARBA" id="ARBA00022475"/>
    </source>
</evidence>
<dbReference type="EMBL" id="BJTG01000001">
    <property type="protein sequence ID" value="GEJ55393.1"/>
    <property type="molecule type" value="Genomic_DNA"/>
</dbReference>
<feature type="transmembrane region" description="Helical" evidence="9">
    <location>
        <begin position="586"/>
        <end position="604"/>
    </location>
</feature>
<dbReference type="PANTHER" id="PTHR42703:SF1">
    <property type="entry name" value="NA(+)_H(+) ANTIPORTER SUBUNIT D1"/>
    <property type="match status" value="1"/>
</dbReference>
<comment type="similarity">
    <text evidence="2">Belongs to the CPA3 antiporters (TC 2.A.63) subunit D family.</text>
</comment>
<dbReference type="GO" id="GO:0008137">
    <property type="term" value="F:NADH dehydrogenase (ubiquinone) activity"/>
    <property type="evidence" value="ECO:0007669"/>
    <property type="project" value="InterPro"/>
</dbReference>
<keyword evidence="3" id="KW-1003">Cell membrane</keyword>
<dbReference type="Proteomes" id="UP000503640">
    <property type="component" value="Unassembled WGS sequence"/>
</dbReference>
<feature type="transmembrane region" description="Helical" evidence="9">
    <location>
        <begin position="164"/>
        <end position="187"/>
    </location>
</feature>
<keyword evidence="6 9" id="KW-0472">Membrane</keyword>
<protein>
    <recommendedName>
        <fullName evidence="10">NADH:quinone oxidoreductase/Mrp antiporter transmembrane domain-containing protein</fullName>
    </recommendedName>
</protein>
<evidence type="ECO:0000259" key="10">
    <source>
        <dbReference type="Pfam" id="PF00361"/>
    </source>
</evidence>
<proteinExistence type="inferred from homology"/>
<organism evidence="11 12">
    <name type="scientific">Anaeromyxobacter diazotrophicus</name>
    <dbReference type="NCBI Taxonomy" id="2590199"/>
    <lineage>
        <taxon>Bacteria</taxon>
        <taxon>Pseudomonadati</taxon>
        <taxon>Myxococcota</taxon>
        <taxon>Myxococcia</taxon>
        <taxon>Myxococcales</taxon>
        <taxon>Cystobacterineae</taxon>
        <taxon>Anaeromyxobacteraceae</taxon>
        <taxon>Anaeromyxobacter</taxon>
    </lineage>
</organism>
<evidence type="ECO:0000313" key="12">
    <source>
        <dbReference type="Proteomes" id="UP000503640"/>
    </source>
</evidence>
<evidence type="ECO:0000256" key="2">
    <source>
        <dbReference type="ARBA" id="ARBA00005346"/>
    </source>
</evidence>
<dbReference type="RefSeq" id="WP_176062198.1">
    <property type="nucleotide sequence ID" value="NZ_BJTG01000001.1"/>
</dbReference>
<gene>
    <name evidence="11" type="ORF">AMYX_01340</name>
</gene>
<dbReference type="GO" id="GO:0005886">
    <property type="term" value="C:plasma membrane"/>
    <property type="evidence" value="ECO:0007669"/>
    <property type="project" value="UniProtKB-SubCell"/>
</dbReference>
<keyword evidence="5 9" id="KW-1133">Transmembrane helix</keyword>
<dbReference type="InterPro" id="IPR050586">
    <property type="entry name" value="CPA3_Na-H_Antiporter_D"/>
</dbReference>
<feature type="transmembrane region" description="Helical" evidence="9">
    <location>
        <begin position="469"/>
        <end position="488"/>
    </location>
</feature>